<evidence type="ECO:0000256" key="7">
    <source>
        <dbReference type="ARBA" id="ARBA00022849"/>
    </source>
</evidence>
<feature type="transmembrane region" description="Helical" evidence="10">
    <location>
        <begin position="301"/>
        <end position="321"/>
    </location>
</feature>
<evidence type="ECO:0000256" key="6">
    <source>
        <dbReference type="ARBA" id="ARBA00022692"/>
    </source>
</evidence>
<dbReference type="PANTHER" id="PTHR43302:SF5">
    <property type="entry name" value="TRANSPORTER ARSB-RELATED"/>
    <property type="match status" value="1"/>
</dbReference>
<feature type="transmembrane region" description="Helical" evidence="10">
    <location>
        <begin position="164"/>
        <end position="187"/>
    </location>
</feature>
<keyword evidence="9 10" id="KW-0472">Membrane</keyword>
<organism evidence="12 13">
    <name type="scientific">Brevibacterium marinum</name>
    <dbReference type="NCBI Taxonomy" id="418643"/>
    <lineage>
        <taxon>Bacteria</taxon>
        <taxon>Bacillati</taxon>
        <taxon>Actinomycetota</taxon>
        <taxon>Actinomycetes</taxon>
        <taxon>Micrococcales</taxon>
        <taxon>Brevibacteriaceae</taxon>
        <taxon>Brevibacterium</taxon>
    </lineage>
</organism>
<evidence type="ECO:0000256" key="2">
    <source>
        <dbReference type="ARBA" id="ARBA00006433"/>
    </source>
</evidence>
<feature type="transmembrane region" description="Helical" evidence="10">
    <location>
        <begin position="16"/>
        <end position="36"/>
    </location>
</feature>
<dbReference type="Proteomes" id="UP000576792">
    <property type="component" value="Unassembled WGS sequence"/>
</dbReference>
<comment type="similarity">
    <text evidence="2">Belongs to the ArsB family.</text>
</comment>
<evidence type="ECO:0000313" key="12">
    <source>
        <dbReference type="EMBL" id="NJC55355.1"/>
    </source>
</evidence>
<name>A0A846RV63_9MICO</name>
<feature type="transmembrane region" description="Helical" evidence="10">
    <location>
        <begin position="333"/>
        <end position="356"/>
    </location>
</feature>
<feature type="transmembrane region" description="Helical" evidence="10">
    <location>
        <begin position="48"/>
        <end position="73"/>
    </location>
</feature>
<feature type="transmembrane region" description="Helical" evidence="10">
    <location>
        <begin position="368"/>
        <end position="390"/>
    </location>
</feature>
<evidence type="ECO:0000256" key="10">
    <source>
        <dbReference type="SAM" id="Phobius"/>
    </source>
</evidence>
<evidence type="ECO:0000256" key="5">
    <source>
        <dbReference type="ARBA" id="ARBA00022475"/>
    </source>
</evidence>
<keyword evidence="5" id="KW-1003">Cell membrane</keyword>
<feature type="transmembrane region" description="Helical" evidence="10">
    <location>
        <begin position="125"/>
        <end position="144"/>
    </location>
</feature>
<feature type="domain" description="Citrate transporter-like" evidence="11">
    <location>
        <begin position="18"/>
        <end position="343"/>
    </location>
</feature>
<feature type="transmembrane region" description="Helical" evidence="10">
    <location>
        <begin position="254"/>
        <end position="273"/>
    </location>
</feature>
<feature type="transmembrane region" description="Helical" evidence="10">
    <location>
        <begin position="85"/>
        <end position="118"/>
    </location>
</feature>
<dbReference type="InterPro" id="IPR004680">
    <property type="entry name" value="Cit_transptr-like_dom"/>
</dbReference>
<dbReference type="EMBL" id="JAATJN010000001">
    <property type="protein sequence ID" value="NJC55355.1"/>
    <property type="molecule type" value="Genomic_DNA"/>
</dbReference>
<accession>A0A846RV63</accession>
<dbReference type="PRINTS" id="PR00758">
    <property type="entry name" value="ARSENICPUMP"/>
</dbReference>
<feature type="transmembrane region" description="Helical" evidence="10">
    <location>
        <begin position="208"/>
        <end position="224"/>
    </location>
</feature>
<feature type="transmembrane region" description="Helical" evidence="10">
    <location>
        <begin position="230"/>
        <end position="247"/>
    </location>
</feature>
<keyword evidence="6 10" id="KW-0812">Transmembrane</keyword>
<reference evidence="12 13" key="1">
    <citation type="submission" date="2020-03" db="EMBL/GenBank/DDBJ databases">
        <title>Sequencing the genomes of 1000 actinobacteria strains.</title>
        <authorList>
            <person name="Klenk H.-P."/>
        </authorList>
    </citation>
    <scope>NUCLEOTIDE SEQUENCE [LARGE SCALE GENOMIC DNA]</scope>
    <source>
        <strain evidence="12 13">DSM 18964</strain>
    </source>
</reference>
<dbReference type="RefSeq" id="WP_342448964.1">
    <property type="nucleotide sequence ID" value="NZ_BAAAPQ010000026.1"/>
</dbReference>
<comment type="caution">
    <text evidence="12">The sequence shown here is derived from an EMBL/GenBank/DDBJ whole genome shotgun (WGS) entry which is preliminary data.</text>
</comment>
<evidence type="ECO:0000259" key="11">
    <source>
        <dbReference type="Pfam" id="PF03600"/>
    </source>
</evidence>
<dbReference type="GO" id="GO:0046685">
    <property type="term" value="P:response to arsenic-containing substance"/>
    <property type="evidence" value="ECO:0007669"/>
    <property type="project" value="UniProtKB-KW"/>
</dbReference>
<comment type="similarity">
    <text evidence="3">Belongs to the CitM (TC 2.A.11) transporter family.</text>
</comment>
<dbReference type="GO" id="GO:0015105">
    <property type="term" value="F:arsenite transmembrane transporter activity"/>
    <property type="evidence" value="ECO:0007669"/>
    <property type="project" value="InterPro"/>
</dbReference>
<evidence type="ECO:0000256" key="9">
    <source>
        <dbReference type="ARBA" id="ARBA00023136"/>
    </source>
</evidence>
<evidence type="ECO:0000256" key="3">
    <source>
        <dbReference type="ARBA" id="ARBA00009843"/>
    </source>
</evidence>
<evidence type="ECO:0000313" key="13">
    <source>
        <dbReference type="Proteomes" id="UP000576792"/>
    </source>
</evidence>
<dbReference type="GO" id="GO:0005886">
    <property type="term" value="C:plasma membrane"/>
    <property type="evidence" value="ECO:0007669"/>
    <property type="project" value="UniProtKB-SubCell"/>
</dbReference>
<dbReference type="InterPro" id="IPR000802">
    <property type="entry name" value="Arsenical_pump_ArsB"/>
</dbReference>
<keyword evidence="8 10" id="KW-1133">Transmembrane helix</keyword>
<keyword evidence="7" id="KW-0059">Arsenical resistance</keyword>
<dbReference type="Pfam" id="PF03600">
    <property type="entry name" value="CitMHS"/>
    <property type="match status" value="1"/>
</dbReference>
<comment type="subcellular location">
    <subcellularLocation>
        <location evidence="1">Cell membrane</location>
        <topology evidence="1">Multi-pass membrane protein</topology>
    </subcellularLocation>
</comment>
<keyword evidence="4" id="KW-0813">Transport</keyword>
<evidence type="ECO:0000256" key="1">
    <source>
        <dbReference type="ARBA" id="ARBA00004651"/>
    </source>
</evidence>
<evidence type="ECO:0000256" key="8">
    <source>
        <dbReference type="ARBA" id="ARBA00022989"/>
    </source>
</evidence>
<dbReference type="AlphaFoldDB" id="A0A846RV63"/>
<protein>
    <submittedName>
        <fullName evidence="12">Na+/H+ antiporter NhaD/arsenite permease-like protein</fullName>
    </submittedName>
</protein>
<gene>
    <name evidence="12" type="ORF">BKA07_000390</name>
</gene>
<keyword evidence="13" id="KW-1185">Reference proteome</keyword>
<dbReference type="PANTHER" id="PTHR43302">
    <property type="entry name" value="TRANSPORTER ARSB-RELATED"/>
    <property type="match status" value="1"/>
</dbReference>
<sequence>MSQAEAIESRRNRMRIVPWALLGVAGVVVATGVLPVDKAAELASTTGPVLIFVVAMTVVAELASTAGVFTVIAEQLAAWGRGRVMLLWIFVLIMVTLITAFMSLDTTAVLVTPIIVLLARHIGLSPLPFALATVWLANTASLFLPVSNLTNLLAADTFGSTPFAFVRALWVPALISVLITIGMLTVLHRGSLSGRYELVERTRIPDRPLLAVGIIVIALMLPLLVSGLPVSIVACGAALILVAAFAVRNRNALGFGLVPWRTIVFAGSLFVLVETVEAHGLTSALATASGSGEDVWSLLRLAALGALGANAVNNLPAFLAMSTVAETPMRMGALLVGVNLAPLVSPWASLATLLWHQRLERLGVEISWLRFAVLGLVLVVLIVPTTVLALRLS</sequence>
<evidence type="ECO:0000256" key="4">
    <source>
        <dbReference type="ARBA" id="ARBA00022448"/>
    </source>
</evidence>
<proteinExistence type="inferred from homology"/>